<evidence type="ECO:0000313" key="2">
    <source>
        <dbReference type="Proteomes" id="UP000636709"/>
    </source>
</evidence>
<dbReference type="InterPro" id="IPR019734">
    <property type="entry name" value="TPR_rpt"/>
</dbReference>
<dbReference type="Proteomes" id="UP000636709">
    <property type="component" value="Unassembled WGS sequence"/>
</dbReference>
<dbReference type="SUPFAM" id="SSF48452">
    <property type="entry name" value="TPR-like"/>
    <property type="match status" value="1"/>
</dbReference>
<evidence type="ECO:0000313" key="1">
    <source>
        <dbReference type="EMBL" id="KAF8661510.1"/>
    </source>
</evidence>
<dbReference type="SMART" id="SM00028">
    <property type="entry name" value="TPR"/>
    <property type="match status" value="2"/>
</dbReference>
<dbReference type="OrthoDB" id="10250354at2759"/>
<sequence length="153" mass="16525">MAGLVAGTTFGSLWGIGALVEEEVALAGKGIPAVEEQGTVAGVVDEVVLFYHLFGVIRLYVFCDIQCKMSCLICFRGNQAYAKGQLAEAEECYTHGIDSCPPNEASRKTLMLCYSNRAATRMSLGKMREALSDCRKATDIDSSFLKAQVRAAK</sequence>
<dbReference type="EMBL" id="JACEFO010002394">
    <property type="protein sequence ID" value="KAF8661510.1"/>
    <property type="molecule type" value="Genomic_DNA"/>
</dbReference>
<dbReference type="PANTHER" id="PTHR45181">
    <property type="entry name" value="HEAT SHOCK PROTEIN DNAJ WITH TETRATRICOPEPTIDE REPEAT-CONTAINING PROTEIN"/>
    <property type="match status" value="1"/>
</dbReference>
<reference evidence="1" key="1">
    <citation type="submission" date="2020-07" db="EMBL/GenBank/DDBJ databases">
        <title>Genome sequence and genetic diversity analysis of an under-domesticated orphan crop, white fonio (Digitaria exilis).</title>
        <authorList>
            <person name="Bennetzen J.L."/>
            <person name="Chen S."/>
            <person name="Ma X."/>
            <person name="Wang X."/>
            <person name="Yssel A.E.J."/>
            <person name="Chaluvadi S.R."/>
            <person name="Johnson M."/>
            <person name="Gangashetty P."/>
            <person name="Hamidou F."/>
            <person name="Sanogo M.D."/>
            <person name="Zwaenepoel A."/>
            <person name="Wallace J."/>
            <person name="Van De Peer Y."/>
            <person name="Van Deynze A."/>
        </authorList>
    </citation>
    <scope>NUCLEOTIDE SEQUENCE</scope>
    <source>
        <tissue evidence="1">Leaves</tissue>
    </source>
</reference>
<dbReference type="Gene3D" id="1.25.40.10">
    <property type="entry name" value="Tetratricopeptide repeat domain"/>
    <property type="match status" value="1"/>
</dbReference>
<dbReference type="PANTHER" id="PTHR45181:SF14">
    <property type="entry name" value="TETRATRICOPEPTIDE REPEAT (TPR)-LIKE SUPERFAMILY PROTEIN"/>
    <property type="match status" value="1"/>
</dbReference>
<keyword evidence="2" id="KW-1185">Reference proteome</keyword>
<name>A0A835AI61_9POAL</name>
<proteinExistence type="predicted"/>
<gene>
    <name evidence="1" type="ORF">HU200_056930</name>
</gene>
<accession>A0A835AI61</accession>
<dbReference type="AlphaFoldDB" id="A0A835AI61"/>
<protein>
    <submittedName>
        <fullName evidence="1">Uncharacterized protein</fullName>
    </submittedName>
</protein>
<dbReference type="InterPro" id="IPR011990">
    <property type="entry name" value="TPR-like_helical_dom_sf"/>
</dbReference>
<organism evidence="1 2">
    <name type="scientific">Digitaria exilis</name>
    <dbReference type="NCBI Taxonomy" id="1010633"/>
    <lineage>
        <taxon>Eukaryota</taxon>
        <taxon>Viridiplantae</taxon>
        <taxon>Streptophyta</taxon>
        <taxon>Embryophyta</taxon>
        <taxon>Tracheophyta</taxon>
        <taxon>Spermatophyta</taxon>
        <taxon>Magnoliopsida</taxon>
        <taxon>Liliopsida</taxon>
        <taxon>Poales</taxon>
        <taxon>Poaceae</taxon>
        <taxon>PACMAD clade</taxon>
        <taxon>Panicoideae</taxon>
        <taxon>Panicodae</taxon>
        <taxon>Paniceae</taxon>
        <taxon>Anthephorinae</taxon>
        <taxon>Digitaria</taxon>
    </lineage>
</organism>
<comment type="caution">
    <text evidence="1">The sequence shown here is derived from an EMBL/GenBank/DDBJ whole genome shotgun (WGS) entry which is preliminary data.</text>
</comment>